<feature type="domain" description="Sporulation stage IV protein A C-terminal" evidence="3">
    <location>
        <begin position="412"/>
        <end position="486"/>
    </location>
</feature>
<dbReference type="EMBL" id="CP060632">
    <property type="protein sequence ID" value="QNM00876.1"/>
    <property type="molecule type" value="Genomic_DNA"/>
</dbReference>
<dbReference type="Proteomes" id="UP000515819">
    <property type="component" value="Chromosome"/>
</dbReference>
<dbReference type="RefSeq" id="WP_021985598.1">
    <property type="nucleotide sequence ID" value="NZ_CP060632.1"/>
</dbReference>
<dbReference type="AlphaFoldDB" id="A0A7G9FQP4"/>
<evidence type="ECO:0000259" key="3">
    <source>
        <dbReference type="Pfam" id="PF20439"/>
    </source>
</evidence>
<dbReference type="InterPro" id="IPR046840">
    <property type="entry name" value="SpoIVA_C"/>
</dbReference>
<evidence type="ECO:0000313" key="5">
    <source>
        <dbReference type="Proteomes" id="UP000515819"/>
    </source>
</evidence>
<dbReference type="Pfam" id="PF09547">
    <property type="entry name" value="SpoIVA_ATPase"/>
    <property type="match status" value="1"/>
</dbReference>
<dbReference type="InterPro" id="IPR046841">
    <property type="entry name" value="SpoIVA_middle"/>
</dbReference>
<evidence type="ECO:0000259" key="1">
    <source>
        <dbReference type="Pfam" id="PF09547"/>
    </source>
</evidence>
<reference evidence="4 5" key="1">
    <citation type="submission" date="2020-08" db="EMBL/GenBank/DDBJ databases">
        <authorList>
            <person name="Liu C."/>
            <person name="Sun Q."/>
        </authorList>
    </citation>
    <scope>NUCLEOTIDE SEQUENCE [LARGE SCALE GENOMIC DNA]</scope>
    <source>
        <strain evidence="4 5">NSJ-4</strain>
    </source>
</reference>
<dbReference type="GO" id="GO:0005524">
    <property type="term" value="F:ATP binding"/>
    <property type="evidence" value="ECO:0007669"/>
    <property type="project" value="InterPro"/>
</dbReference>
<accession>A0A7G9FQP4</accession>
<dbReference type="InterPro" id="IPR046842">
    <property type="entry name" value="SpoIVA_ATPase"/>
</dbReference>
<proteinExistence type="predicted"/>
<dbReference type="GO" id="GO:0016887">
    <property type="term" value="F:ATP hydrolysis activity"/>
    <property type="evidence" value="ECO:0007669"/>
    <property type="project" value="InterPro"/>
</dbReference>
<evidence type="ECO:0000313" key="4">
    <source>
        <dbReference type="EMBL" id="QNM00876.1"/>
    </source>
</evidence>
<organism evidence="4 5">
    <name type="scientific">Wujia chipingensis</name>
    <dbReference type="NCBI Taxonomy" id="2763670"/>
    <lineage>
        <taxon>Bacteria</taxon>
        <taxon>Bacillati</taxon>
        <taxon>Bacillota</taxon>
        <taxon>Clostridia</taxon>
        <taxon>Lachnospirales</taxon>
        <taxon>Lachnospiraceae</taxon>
        <taxon>Wujia</taxon>
    </lineage>
</organism>
<name>A0A7G9FQP4_9FIRM</name>
<dbReference type="NCBIfam" id="TIGR02836">
    <property type="entry name" value="spore_IV_A"/>
    <property type="match status" value="1"/>
</dbReference>
<gene>
    <name evidence="4" type="primary">spoIVA</name>
    <name evidence="4" type="ORF">H9Q76_06280</name>
</gene>
<dbReference type="Gene3D" id="3.40.50.300">
    <property type="entry name" value="P-loop containing nucleotide triphosphate hydrolases"/>
    <property type="match status" value="1"/>
</dbReference>
<dbReference type="SUPFAM" id="SSF52540">
    <property type="entry name" value="P-loop containing nucleoside triphosphate hydrolases"/>
    <property type="match status" value="1"/>
</dbReference>
<dbReference type="KEGG" id="wcp:H9Q76_06280"/>
<protein>
    <submittedName>
        <fullName evidence="4">Stage IV sporulation protein A</fullName>
    </submittedName>
</protein>
<keyword evidence="5" id="KW-1185">Reference proteome</keyword>
<sequence>MNIYKDIETRTNGEIYIGVVGPVRTGKSTFIKRFMELMVLPAIADDNNRKRAMDELPQSAAGKTVMTTEPKFIPKEAVEVLFEDGVHFKCRMIDCVGYMVQGAEGHEEDGKERLVKTPWFDYDIPFTKAAEIGTKKVIYDHSTVGIVVTCDDTISELDRSAYIQPETQTIQELKTLGKPFIVILNTRKPASPETLELAQQMEAEYGVGVLPINCDQLRKADVVHIFEALLLDFPVTCVKFDIPKWVEALDMKDAIKQKIVEKTNQIFSQMYLMKDATNYAFVEDEYLQSIEMQALNLADGSVEIRLVLKPEYYYAMLSEIMGEPIQNEYDFMKAVKSLAATKSQCAKVSTALMQSFKTGYGSVTPDAGDIRLGEPEIIKSGNKFGVKLTAQAPSIHLIKANITTEIAPIVGSEEQAKDLIAYIHQDGEKQDDIWDVNIFGKTVRQLVEDGLSAKVNKITQESQQKLQDTMEKIVNDSNGGMVCIII</sequence>
<evidence type="ECO:0000259" key="2">
    <source>
        <dbReference type="Pfam" id="PF20438"/>
    </source>
</evidence>
<dbReference type="Pfam" id="PF20439">
    <property type="entry name" value="SpoIVA_C"/>
    <property type="match status" value="1"/>
</dbReference>
<dbReference type="GO" id="GO:0043934">
    <property type="term" value="P:sporulation"/>
    <property type="evidence" value="ECO:0007669"/>
    <property type="project" value="InterPro"/>
</dbReference>
<feature type="domain" description="Stage IV sporulation protein A ATPase" evidence="1">
    <location>
        <begin position="1"/>
        <end position="234"/>
    </location>
</feature>
<dbReference type="PIRSF" id="PIRSF007466">
    <property type="entry name" value="SpoIVA"/>
    <property type="match status" value="1"/>
</dbReference>
<feature type="domain" description="Stage IV sporulation protein A middle" evidence="2">
    <location>
        <begin position="235"/>
        <end position="411"/>
    </location>
</feature>
<dbReference type="Pfam" id="PF20438">
    <property type="entry name" value="SpoIVA_middle"/>
    <property type="match status" value="1"/>
</dbReference>
<dbReference type="InterPro" id="IPR014201">
    <property type="entry name" value="Spore_IV_A"/>
</dbReference>
<dbReference type="InterPro" id="IPR027417">
    <property type="entry name" value="P-loop_NTPase"/>
</dbReference>